<evidence type="ECO:0000313" key="1">
    <source>
        <dbReference type="EMBL" id="CAG8588556.1"/>
    </source>
</evidence>
<reference evidence="1" key="1">
    <citation type="submission" date="2021-06" db="EMBL/GenBank/DDBJ databases">
        <authorList>
            <person name="Kallberg Y."/>
            <person name="Tangrot J."/>
            <person name="Rosling A."/>
        </authorList>
    </citation>
    <scope>NUCLEOTIDE SEQUENCE</scope>
    <source>
        <strain evidence="1">MA453B</strain>
    </source>
</reference>
<sequence length="67" mass="7804">NTNNNTNIIEEQDSLYNEIQDSLQKELNVDSLTLKALFDNSLNKNLIFYVNILNQVIARFSFAVYYV</sequence>
<dbReference type="Proteomes" id="UP000789405">
    <property type="component" value="Unassembled WGS sequence"/>
</dbReference>
<keyword evidence="2" id="KW-1185">Reference proteome</keyword>
<dbReference type="EMBL" id="CAJVPY010003322">
    <property type="protein sequence ID" value="CAG8588556.1"/>
    <property type="molecule type" value="Genomic_DNA"/>
</dbReference>
<dbReference type="AlphaFoldDB" id="A0A9N9C454"/>
<comment type="caution">
    <text evidence="1">The sequence shown here is derived from an EMBL/GenBank/DDBJ whole genome shotgun (WGS) entry which is preliminary data.</text>
</comment>
<evidence type="ECO:0000313" key="2">
    <source>
        <dbReference type="Proteomes" id="UP000789405"/>
    </source>
</evidence>
<protein>
    <submittedName>
        <fullName evidence="1">5788_t:CDS:1</fullName>
    </submittedName>
</protein>
<gene>
    <name evidence="1" type="ORF">DERYTH_LOCUS7047</name>
</gene>
<organism evidence="1 2">
    <name type="scientific">Dentiscutata erythropus</name>
    <dbReference type="NCBI Taxonomy" id="1348616"/>
    <lineage>
        <taxon>Eukaryota</taxon>
        <taxon>Fungi</taxon>
        <taxon>Fungi incertae sedis</taxon>
        <taxon>Mucoromycota</taxon>
        <taxon>Glomeromycotina</taxon>
        <taxon>Glomeromycetes</taxon>
        <taxon>Diversisporales</taxon>
        <taxon>Gigasporaceae</taxon>
        <taxon>Dentiscutata</taxon>
    </lineage>
</organism>
<name>A0A9N9C454_9GLOM</name>
<proteinExistence type="predicted"/>
<feature type="non-terminal residue" evidence="1">
    <location>
        <position position="1"/>
    </location>
</feature>
<accession>A0A9N9C454</accession>